<reference evidence="2" key="2">
    <citation type="submission" date="2020-11" db="EMBL/GenBank/DDBJ databases">
        <authorList>
            <consortium name="DOE Joint Genome Institute"/>
            <person name="Kuo A."/>
            <person name="Miyauchi S."/>
            <person name="Kiss E."/>
            <person name="Drula E."/>
            <person name="Kohler A."/>
            <person name="Sanchez-Garcia M."/>
            <person name="Andreopoulos B."/>
            <person name="Barry K.W."/>
            <person name="Bonito G."/>
            <person name="Buee M."/>
            <person name="Carver A."/>
            <person name="Chen C."/>
            <person name="Cichocki N."/>
            <person name="Clum A."/>
            <person name="Culley D."/>
            <person name="Crous P.W."/>
            <person name="Fauchery L."/>
            <person name="Girlanda M."/>
            <person name="Hayes R."/>
            <person name="Keri Z."/>
            <person name="Labutti K."/>
            <person name="Lipzen A."/>
            <person name="Lombard V."/>
            <person name="Magnuson J."/>
            <person name="Maillard F."/>
            <person name="Morin E."/>
            <person name="Murat C."/>
            <person name="Nolan M."/>
            <person name="Ohm R."/>
            <person name="Pangilinan J."/>
            <person name="Pereira M."/>
            <person name="Perotto S."/>
            <person name="Peter M."/>
            <person name="Riley R."/>
            <person name="Sitrit Y."/>
            <person name="Stielow B."/>
            <person name="Szollosi G."/>
            <person name="Zifcakova L."/>
            <person name="Stursova M."/>
            <person name="Spatafora J.W."/>
            <person name="Tedersoo L."/>
            <person name="Vaario L.-M."/>
            <person name="Yamada A."/>
            <person name="Yan M."/>
            <person name="Wang P."/>
            <person name="Xu J."/>
            <person name="Bruns T."/>
            <person name="Baldrian P."/>
            <person name="Vilgalys R."/>
            <person name="Henrissat B."/>
            <person name="Grigoriev I.V."/>
            <person name="Hibbett D."/>
            <person name="Nagy L.G."/>
            <person name="Martin F.M."/>
        </authorList>
    </citation>
    <scope>NUCLEOTIDE SEQUENCE</scope>
    <source>
        <strain evidence="2">UH-Tt-Lm1</strain>
    </source>
</reference>
<organism evidence="2 3">
    <name type="scientific">Thelephora terrestris</name>
    <dbReference type="NCBI Taxonomy" id="56493"/>
    <lineage>
        <taxon>Eukaryota</taxon>
        <taxon>Fungi</taxon>
        <taxon>Dikarya</taxon>
        <taxon>Basidiomycota</taxon>
        <taxon>Agaricomycotina</taxon>
        <taxon>Agaricomycetes</taxon>
        <taxon>Thelephorales</taxon>
        <taxon>Thelephoraceae</taxon>
        <taxon>Thelephora</taxon>
    </lineage>
</organism>
<dbReference type="OrthoDB" id="6275295at2759"/>
<sequence length="184" mass="20789">MDEMHALQEEQRKAGMLLNESAPLRLNIFMALVPTPKTETAAKEKTLAFGAEEEGVRKMKVYRPRRKLRSRARLLGIVSPMGLGHNRQESGTANKTPDPLGELDDDDLVMYVVKHLTDHKCPQNLVEGLEPVLEEEAVEFTIGLWRQFSCIRILQLSIASKEPKGLQSENEKRDFGVSLMDFNS</sequence>
<comment type="caution">
    <text evidence="2">The sequence shown here is derived from an EMBL/GenBank/DDBJ whole genome shotgun (WGS) entry which is preliminary data.</text>
</comment>
<gene>
    <name evidence="2" type="ORF">BJ322DRAFT_1111730</name>
</gene>
<accession>A0A9P6H8M9</accession>
<reference evidence="2" key="1">
    <citation type="journal article" date="2020" name="Nat. Commun.">
        <title>Large-scale genome sequencing of mycorrhizal fungi provides insights into the early evolution of symbiotic traits.</title>
        <authorList>
            <person name="Miyauchi S."/>
            <person name="Kiss E."/>
            <person name="Kuo A."/>
            <person name="Drula E."/>
            <person name="Kohler A."/>
            <person name="Sanchez-Garcia M."/>
            <person name="Morin E."/>
            <person name="Andreopoulos B."/>
            <person name="Barry K.W."/>
            <person name="Bonito G."/>
            <person name="Buee M."/>
            <person name="Carver A."/>
            <person name="Chen C."/>
            <person name="Cichocki N."/>
            <person name="Clum A."/>
            <person name="Culley D."/>
            <person name="Crous P.W."/>
            <person name="Fauchery L."/>
            <person name="Girlanda M."/>
            <person name="Hayes R.D."/>
            <person name="Keri Z."/>
            <person name="LaButti K."/>
            <person name="Lipzen A."/>
            <person name="Lombard V."/>
            <person name="Magnuson J."/>
            <person name="Maillard F."/>
            <person name="Murat C."/>
            <person name="Nolan M."/>
            <person name="Ohm R.A."/>
            <person name="Pangilinan J."/>
            <person name="Pereira M.F."/>
            <person name="Perotto S."/>
            <person name="Peter M."/>
            <person name="Pfister S."/>
            <person name="Riley R."/>
            <person name="Sitrit Y."/>
            <person name="Stielow J.B."/>
            <person name="Szollosi G."/>
            <person name="Zifcakova L."/>
            <person name="Stursova M."/>
            <person name="Spatafora J.W."/>
            <person name="Tedersoo L."/>
            <person name="Vaario L.M."/>
            <person name="Yamada A."/>
            <person name="Yan M."/>
            <person name="Wang P."/>
            <person name="Xu J."/>
            <person name="Bruns T."/>
            <person name="Baldrian P."/>
            <person name="Vilgalys R."/>
            <person name="Dunand C."/>
            <person name="Henrissat B."/>
            <person name="Grigoriev I.V."/>
            <person name="Hibbett D."/>
            <person name="Nagy L.G."/>
            <person name="Martin F.M."/>
        </authorList>
    </citation>
    <scope>NUCLEOTIDE SEQUENCE</scope>
    <source>
        <strain evidence="2">UH-Tt-Lm1</strain>
    </source>
</reference>
<proteinExistence type="predicted"/>
<dbReference type="InterPro" id="IPR002483">
    <property type="entry name" value="PWI_dom"/>
</dbReference>
<feature type="domain" description="PWI" evidence="1">
    <location>
        <begin position="102"/>
        <end position="146"/>
    </location>
</feature>
<dbReference type="Proteomes" id="UP000736335">
    <property type="component" value="Unassembled WGS sequence"/>
</dbReference>
<dbReference type="Gene3D" id="1.20.1390.10">
    <property type="entry name" value="PWI domain"/>
    <property type="match status" value="1"/>
</dbReference>
<name>A0A9P6H8M9_9AGAM</name>
<dbReference type="AlphaFoldDB" id="A0A9P6H8M9"/>
<dbReference type="Pfam" id="PF01480">
    <property type="entry name" value="PWI"/>
    <property type="match status" value="1"/>
</dbReference>
<dbReference type="EMBL" id="WIUZ02000013">
    <property type="protein sequence ID" value="KAF9781814.1"/>
    <property type="molecule type" value="Genomic_DNA"/>
</dbReference>
<evidence type="ECO:0000259" key="1">
    <source>
        <dbReference type="Pfam" id="PF01480"/>
    </source>
</evidence>
<evidence type="ECO:0000313" key="3">
    <source>
        <dbReference type="Proteomes" id="UP000736335"/>
    </source>
</evidence>
<keyword evidence="3" id="KW-1185">Reference proteome</keyword>
<evidence type="ECO:0000313" key="2">
    <source>
        <dbReference type="EMBL" id="KAF9781814.1"/>
    </source>
</evidence>
<protein>
    <recommendedName>
        <fullName evidence="1">PWI domain-containing protein</fullName>
    </recommendedName>
</protein>